<accession>A0A5B7J8A1</accession>
<name>A0A5B7J8A1_PORTR</name>
<keyword evidence="1" id="KW-0472">Membrane</keyword>
<proteinExistence type="predicted"/>
<keyword evidence="1" id="KW-1133">Transmembrane helix</keyword>
<keyword evidence="3" id="KW-1185">Reference proteome</keyword>
<organism evidence="2 3">
    <name type="scientific">Portunus trituberculatus</name>
    <name type="common">Swimming crab</name>
    <name type="synonym">Neptunus trituberculatus</name>
    <dbReference type="NCBI Taxonomy" id="210409"/>
    <lineage>
        <taxon>Eukaryota</taxon>
        <taxon>Metazoa</taxon>
        <taxon>Ecdysozoa</taxon>
        <taxon>Arthropoda</taxon>
        <taxon>Crustacea</taxon>
        <taxon>Multicrustacea</taxon>
        <taxon>Malacostraca</taxon>
        <taxon>Eumalacostraca</taxon>
        <taxon>Eucarida</taxon>
        <taxon>Decapoda</taxon>
        <taxon>Pleocyemata</taxon>
        <taxon>Brachyura</taxon>
        <taxon>Eubrachyura</taxon>
        <taxon>Portunoidea</taxon>
        <taxon>Portunidae</taxon>
        <taxon>Portuninae</taxon>
        <taxon>Portunus</taxon>
    </lineage>
</organism>
<dbReference type="Proteomes" id="UP000324222">
    <property type="component" value="Unassembled WGS sequence"/>
</dbReference>
<comment type="caution">
    <text evidence="2">The sequence shown here is derived from an EMBL/GenBank/DDBJ whole genome shotgun (WGS) entry which is preliminary data.</text>
</comment>
<sequence length="92" mass="10844">MNKRHSIDIEEILIHQDHFGLYSIWVFCLSCVVAWMNGCFFTRDSFVAYLNPHRDILGDLRLSLDSTHLRTYLTTLDVQNTSQGWFLEECFV</sequence>
<feature type="transmembrane region" description="Helical" evidence="1">
    <location>
        <begin position="20"/>
        <end position="41"/>
    </location>
</feature>
<dbReference type="AlphaFoldDB" id="A0A5B7J8A1"/>
<protein>
    <submittedName>
        <fullName evidence="2">Uncharacterized protein</fullName>
    </submittedName>
</protein>
<evidence type="ECO:0000313" key="3">
    <source>
        <dbReference type="Proteomes" id="UP000324222"/>
    </source>
</evidence>
<evidence type="ECO:0000313" key="2">
    <source>
        <dbReference type="EMBL" id="MPC90703.1"/>
    </source>
</evidence>
<evidence type="ECO:0000256" key="1">
    <source>
        <dbReference type="SAM" id="Phobius"/>
    </source>
</evidence>
<reference evidence="2 3" key="1">
    <citation type="submission" date="2019-05" db="EMBL/GenBank/DDBJ databases">
        <title>Another draft genome of Portunus trituberculatus and its Hox gene families provides insights of decapod evolution.</title>
        <authorList>
            <person name="Jeong J.-H."/>
            <person name="Song I."/>
            <person name="Kim S."/>
            <person name="Choi T."/>
            <person name="Kim D."/>
            <person name="Ryu S."/>
            <person name="Kim W."/>
        </authorList>
    </citation>
    <scope>NUCLEOTIDE SEQUENCE [LARGE SCALE GENOMIC DNA]</scope>
    <source>
        <tissue evidence="2">Muscle</tissue>
    </source>
</reference>
<dbReference type="OrthoDB" id="6894481at2759"/>
<dbReference type="EMBL" id="VSRR010085293">
    <property type="protein sequence ID" value="MPC90703.1"/>
    <property type="molecule type" value="Genomic_DNA"/>
</dbReference>
<keyword evidence="1" id="KW-0812">Transmembrane</keyword>
<gene>
    <name evidence="2" type="ORF">E2C01_085700</name>
</gene>